<feature type="compositionally biased region" description="Acidic residues" evidence="12">
    <location>
        <begin position="2213"/>
        <end position="2222"/>
    </location>
</feature>
<proteinExistence type="predicted"/>
<feature type="region of interest" description="Disordered" evidence="12">
    <location>
        <begin position="563"/>
        <end position="590"/>
    </location>
</feature>
<evidence type="ECO:0000256" key="2">
    <source>
        <dbReference type="ARBA" id="ARBA00022679"/>
    </source>
</evidence>
<feature type="compositionally biased region" description="Basic and acidic residues" evidence="12">
    <location>
        <begin position="2230"/>
        <end position="2243"/>
    </location>
</feature>
<dbReference type="EMBL" id="JALLBG020000057">
    <property type="protein sequence ID" value="KAL3769152.1"/>
    <property type="molecule type" value="Genomic_DNA"/>
</dbReference>
<comment type="caution">
    <text evidence="15">The sequence shown here is derived from an EMBL/GenBank/DDBJ whole genome shotgun (WGS) entry which is preliminary data.</text>
</comment>
<feature type="compositionally biased region" description="Polar residues" evidence="12">
    <location>
        <begin position="1831"/>
        <end position="1846"/>
    </location>
</feature>
<dbReference type="GO" id="GO:0046488">
    <property type="term" value="P:phosphatidylinositol metabolic process"/>
    <property type="evidence" value="ECO:0007669"/>
    <property type="project" value="UniProtKB-UniRule"/>
</dbReference>
<dbReference type="PROSITE" id="PS50178">
    <property type="entry name" value="ZF_FYVE"/>
    <property type="match status" value="1"/>
</dbReference>
<dbReference type="PROSITE" id="PS51455">
    <property type="entry name" value="PIPK"/>
    <property type="match status" value="1"/>
</dbReference>
<evidence type="ECO:0000256" key="10">
    <source>
        <dbReference type="PROSITE-ProRule" id="PRU00781"/>
    </source>
</evidence>
<dbReference type="Gene3D" id="3.30.40.10">
    <property type="entry name" value="Zinc/RING finger domain, C3HC4 (zinc finger)"/>
    <property type="match status" value="1"/>
</dbReference>
<dbReference type="GO" id="GO:0000285">
    <property type="term" value="F:1-phosphatidylinositol-3-phosphate 5-kinase activity"/>
    <property type="evidence" value="ECO:0007669"/>
    <property type="project" value="UniProtKB-EC"/>
</dbReference>
<dbReference type="InterPro" id="IPR011011">
    <property type="entry name" value="Znf_FYVE_PHD"/>
</dbReference>
<name>A0ABD3MZK5_9STRA</name>
<dbReference type="PANTHER" id="PTHR45748">
    <property type="entry name" value="1-PHOSPHATIDYLINOSITOL 3-PHOSPHATE 5-KINASE-RELATED"/>
    <property type="match status" value="1"/>
</dbReference>
<feature type="region of interest" description="Disordered" evidence="12">
    <location>
        <begin position="599"/>
        <end position="618"/>
    </location>
</feature>
<dbReference type="InterPro" id="IPR027483">
    <property type="entry name" value="PInositol-4-P-4/5-kinase_C_sf"/>
</dbReference>
<dbReference type="SMART" id="SM00064">
    <property type="entry name" value="FYVE"/>
    <property type="match status" value="1"/>
</dbReference>
<feature type="domain" description="PIPK" evidence="14">
    <location>
        <begin position="1977"/>
        <end position="2359"/>
    </location>
</feature>
<evidence type="ECO:0000256" key="5">
    <source>
        <dbReference type="ARBA" id="ARBA00022771"/>
    </source>
</evidence>
<feature type="coiled-coil region" evidence="11">
    <location>
        <begin position="821"/>
        <end position="860"/>
    </location>
</feature>
<dbReference type="Gene3D" id="3.30.800.10">
    <property type="entry name" value="Phosphatidylinositol Phosphate Kinase II Beta"/>
    <property type="match status" value="1"/>
</dbReference>
<evidence type="ECO:0000256" key="12">
    <source>
        <dbReference type="SAM" id="MobiDB-lite"/>
    </source>
</evidence>
<keyword evidence="7" id="KW-0862">Zinc</keyword>
<dbReference type="InterPro" id="IPR017455">
    <property type="entry name" value="Znf_FYVE-rel"/>
</dbReference>
<evidence type="ECO:0000256" key="11">
    <source>
        <dbReference type="SAM" id="Coils"/>
    </source>
</evidence>
<organism evidence="15 16">
    <name type="scientific">Discostella pseudostelligera</name>
    <dbReference type="NCBI Taxonomy" id="259834"/>
    <lineage>
        <taxon>Eukaryota</taxon>
        <taxon>Sar</taxon>
        <taxon>Stramenopiles</taxon>
        <taxon>Ochrophyta</taxon>
        <taxon>Bacillariophyta</taxon>
        <taxon>Coscinodiscophyceae</taxon>
        <taxon>Thalassiosirophycidae</taxon>
        <taxon>Stephanodiscales</taxon>
        <taxon>Stephanodiscaceae</taxon>
        <taxon>Discostella</taxon>
    </lineage>
</organism>
<dbReference type="SUPFAM" id="SSF52029">
    <property type="entry name" value="GroEL apical domain-like"/>
    <property type="match status" value="1"/>
</dbReference>
<feature type="compositionally biased region" description="Polar residues" evidence="12">
    <location>
        <begin position="523"/>
        <end position="539"/>
    </location>
</feature>
<evidence type="ECO:0000256" key="3">
    <source>
        <dbReference type="ARBA" id="ARBA00022723"/>
    </source>
</evidence>
<dbReference type="Proteomes" id="UP001530293">
    <property type="component" value="Unassembled WGS sequence"/>
</dbReference>
<dbReference type="InterPro" id="IPR013083">
    <property type="entry name" value="Znf_RING/FYVE/PHD"/>
</dbReference>
<keyword evidence="2 10" id="KW-0808">Transferase</keyword>
<dbReference type="GO" id="GO:0005524">
    <property type="term" value="F:ATP binding"/>
    <property type="evidence" value="ECO:0007669"/>
    <property type="project" value="UniProtKB-UniRule"/>
</dbReference>
<evidence type="ECO:0000256" key="7">
    <source>
        <dbReference type="ARBA" id="ARBA00022833"/>
    </source>
</evidence>
<feature type="region of interest" description="Disordered" evidence="12">
    <location>
        <begin position="291"/>
        <end position="351"/>
    </location>
</feature>
<dbReference type="Gene3D" id="3.30.810.10">
    <property type="entry name" value="2-Layer Sandwich"/>
    <property type="match status" value="1"/>
</dbReference>
<feature type="region of interest" description="Disordered" evidence="12">
    <location>
        <begin position="1972"/>
        <end position="1993"/>
    </location>
</feature>
<feature type="region of interest" description="Disordered" evidence="12">
    <location>
        <begin position="512"/>
        <end position="542"/>
    </location>
</feature>
<gene>
    <name evidence="15" type="ORF">ACHAWU_001220</name>
</gene>
<dbReference type="Pfam" id="PF01363">
    <property type="entry name" value="FYVE"/>
    <property type="match status" value="1"/>
</dbReference>
<feature type="compositionally biased region" description="Polar residues" evidence="12">
    <location>
        <begin position="1878"/>
        <end position="1890"/>
    </location>
</feature>
<evidence type="ECO:0000313" key="15">
    <source>
        <dbReference type="EMBL" id="KAL3769152.1"/>
    </source>
</evidence>
<feature type="compositionally biased region" description="Acidic residues" evidence="12">
    <location>
        <begin position="301"/>
        <end position="315"/>
    </location>
</feature>
<feature type="region of interest" description="Disordered" evidence="12">
    <location>
        <begin position="1470"/>
        <end position="1490"/>
    </location>
</feature>
<feature type="domain" description="FYVE-type" evidence="13">
    <location>
        <begin position="636"/>
        <end position="720"/>
    </location>
</feature>
<keyword evidence="8 10" id="KW-0067">ATP-binding</keyword>
<sequence>MINNLLKVVGVESSSNGDNNSYAASSPADLPYAANVDDSNNNNLASTIGGIFSTIQETFQLDGKGVVSGAHLLVPGSGSGIGGSHSGGISVGAGIGFGRSSGGRSKNVSARGYYTDVTNERRRREAAAAVGVPQLLSGMGVGVGVGGSGGDTNVSQTNQQQQQRGKANNETIRPIIVTNGVYQGRKIVSDVNHLYDVVNDKEAHENYDTLMEIIANTTAAANCNKVDDAERLSDISAGSSHHDSGSVGSRRDHSRRGANSRGNSLERKLMWARLKEEEVVDRMLSQFPEFGTNLPTPYTVVDEDDNNDDDDEEFDTNYSFRRTRGGAKISSDGAANITSTSNNDTNNPSSPTIRTFTDDASDIIGRFFFGMPNGGGSTTNSNVNNAEGRGSSKSNVSVVGGGDEFQRTSSFGSASTLSTITASASTNRGAAPAVGGSIKGEKQRGGDLINSVPASEGSKLDAKNALGANGDVGYSSGWDQDEIDLWTTKSAQPKPPSTASTKPLRVISVTPEAGSGSKLQAKALSSPSAPQRGSINNEGLTAEDNWASRRRLYRQRHKKRLDWNSLKASHPGSSPSAVAPALPTPTIVSPYRPQLSLPQIKKDKDPQQASQQYDRAKSGRTGAIIVDNEKQHWMPDNICKHCYSCEAPFTLIRRKHHCRLCGMIFCSSCSAYFVQLSSSESDTGSSGISSDGLSSSNKPYGGNGAQGTIRTCKLCYDHLSERGLGVVMRGNKLDYGNSTLQRKPTLEASARTADASNMPLTPAPPSIVRKDSTGNLRISSDAKPEVVKLASTAISPSDMADQFAGFQGEEGVSLSDDFHALSITKQRLEEERRKREEHERAELEEAARLAAAEEEAKEAELSSVGGGSSFRLKSQLGTVRQLIWNGSLVNNSSNNVEVGGQKSGVDSTAIKPVNVSVGGDSALATSNAAMPHSGEVSGPHLHQPLTSDISGAIPRLESSAGIEGAILFEPGQSDDAKTSAKIHLGKVAADYLEKITRELLLTDAPLLLEEIKTACTESSSPAIEQKMIDLWVNTLMSLATRCCSVEPDVKKGDFLDIRPYCKVKTIPGGTVLDSAQLSGVMFHKSVAHKKMARVIMNAKIMMLSGGIEYTRTENRIASLDTLLEQEERYMEILVSKIFKVQPNIIIVGKSVCRKAQELLLRANIVLIQYVKPALMTRIARQTGATVVSSIDHVINSSLLGRCRRFRLVSFRDNDVWVDDNEPGKVISPDQKSVPVLLSEDIPNHERQAALAAQKLGERVFDGMEAVAVGLAKRGVVQTYSMIEGCPKELGCTVILRGASRPALKMVKRVVRFLINCSYNMKLETSYILERCCRLPPTYEIPPTPCCSSSLCVDFGSPPNNRKARPWNGGKNDPTQRSISGKITPLDHQAILITSVWMTDKTQCCPAEVKGICYYSMQDVSLGQFLRDSCFNLSLKCQNPSCKKSVIDHSLSFIHNDGMINISVERMDNPIPTSSLKKQQQKDTISSSDSKSESALEYEPIATWTYCTKCSQVVTPLIYLSKQTWQWSFGKFLEVYFYNRDAIINAPGHLCSCRMQTSSQLFFGCGNLAARFTYEKISPYSVFCRRHLPFDESFHRAHALQDLEHISATSTSLFLKYDKQIDAITRETRELFGSALNKPEHLQAVLSELNLVSAEVDNASKVLQEKIASVTAKFSKGDTKRTEYNEVLLHNFPWYSRRYIFMLASAWNERLSAAGNALTAMKKIQNTGGTGRGDSAAAPAVVGDASTDDVVEGMKRIRMLQESYAKNYNVTKMTMPRSGEVGLFEGNILPDGRVATWEEEAEMDEEEFYSDPENDIDFEDDVDADVLASRNRVYSNHTQASRPSTKLSSASRRSSDRSDEFSPVSDQSPGPNPIGYANNYDSSGQLESQGRTKPVTAGGAVKSALNRFFNRGGNKEDPYVVDLGFFGKGRPRLQPGIGGLVIPVFDDQPSTIISHSLASAEYDVQFKHFLSAATHPESRSEKNESSRSDLERRMLGRNKSHIKHTFRDFDEKGQQLCKFVCTTFWSVQFDAVRQAFMNPQTSSKDSSGGETKTTGQNKLDVENSYVRSLATSFSWAASGGKSGAAFSRTTDDRFVIKSISRTELQMFLDCAPAYFEYLNKAFFHGLPTVLCKIVGVYQIGYHNRLSGRRTMEQVAVMQNIFYGRKISKIFDLKGSLRGRFTRQANLTKEKRANKNSSQYRRSKSDSTSDSESVSSDDEEDDDTLSTSSGGMEKDDSDKGEKSDKGASIPTLLDGDFLEFTSGRPLPLTDRAKAVFHMSILNDTLFLSIINVLDYSILVGIDEEKKELVVGIIDFMRQYDILKQMERVGKSLPMVVGSEAPTIIQPPLYKARFTNAMERYFMTVPSKWTTV</sequence>
<evidence type="ECO:0000256" key="1">
    <source>
        <dbReference type="ARBA" id="ARBA00012009"/>
    </source>
</evidence>
<evidence type="ECO:0000259" key="14">
    <source>
        <dbReference type="PROSITE" id="PS51455"/>
    </source>
</evidence>
<dbReference type="PANTHER" id="PTHR45748:SF7">
    <property type="entry name" value="1-PHOSPHATIDYLINOSITOL 3-PHOSPHATE 5-KINASE-RELATED"/>
    <property type="match status" value="1"/>
</dbReference>
<keyword evidence="16" id="KW-1185">Reference proteome</keyword>
<dbReference type="Pfam" id="PF00118">
    <property type="entry name" value="Cpn60_TCP1"/>
    <property type="match status" value="1"/>
</dbReference>
<dbReference type="InterPro" id="IPR027484">
    <property type="entry name" value="PInositol-4-P-5-kinase_N"/>
</dbReference>
<keyword evidence="4 10" id="KW-0547">Nucleotide-binding</keyword>
<feature type="region of interest" description="Disordered" evidence="12">
    <location>
        <begin position="427"/>
        <end position="454"/>
    </location>
</feature>
<dbReference type="InterPro" id="IPR027410">
    <property type="entry name" value="TCP-1-like_intermed_sf"/>
</dbReference>
<protein>
    <recommendedName>
        <fullName evidence="1">1-phosphatidylinositol-3-phosphate 5-kinase</fullName>
        <ecNumber evidence="1">2.7.1.150</ecNumber>
    </recommendedName>
</protein>
<keyword evidence="3" id="KW-0479">Metal-binding</keyword>
<keyword evidence="6 10" id="KW-0418">Kinase</keyword>
<feature type="region of interest" description="Disordered" evidence="12">
    <location>
        <begin position="1830"/>
        <end position="1894"/>
    </location>
</feature>
<accession>A0ABD3MZK5</accession>
<dbReference type="Pfam" id="PF01504">
    <property type="entry name" value="PIP5K"/>
    <property type="match status" value="1"/>
</dbReference>
<feature type="region of interest" description="Disordered" evidence="12">
    <location>
        <begin position="147"/>
        <end position="168"/>
    </location>
</feature>
<feature type="compositionally biased region" description="Polar residues" evidence="12">
    <location>
        <begin position="151"/>
        <end position="168"/>
    </location>
</feature>
<evidence type="ECO:0000313" key="16">
    <source>
        <dbReference type="Proteomes" id="UP001530293"/>
    </source>
</evidence>
<dbReference type="InterPro" id="IPR002423">
    <property type="entry name" value="Cpn60/GroEL/TCP-1"/>
</dbReference>
<dbReference type="InterPro" id="IPR002498">
    <property type="entry name" value="PInositol-4-P-4/5-kinase_core"/>
</dbReference>
<reference evidence="15 16" key="1">
    <citation type="submission" date="2024-10" db="EMBL/GenBank/DDBJ databases">
        <title>Updated reference genomes for cyclostephanoid diatoms.</title>
        <authorList>
            <person name="Roberts W.R."/>
            <person name="Alverson A.J."/>
        </authorList>
    </citation>
    <scope>NUCLEOTIDE SEQUENCE [LARGE SCALE GENOMIC DNA]</scope>
    <source>
        <strain evidence="15 16">AJA232-27</strain>
    </source>
</reference>
<dbReference type="Gene3D" id="3.50.7.10">
    <property type="entry name" value="GroEL"/>
    <property type="match status" value="1"/>
</dbReference>
<feature type="compositionally biased region" description="Basic and acidic residues" evidence="12">
    <location>
        <begin position="1975"/>
        <end position="1993"/>
    </location>
</feature>
<dbReference type="CDD" id="cd17300">
    <property type="entry name" value="PIPKc_PIKfyve"/>
    <property type="match status" value="1"/>
</dbReference>
<dbReference type="SUPFAM" id="SSF57903">
    <property type="entry name" value="FYVE/PHD zinc finger"/>
    <property type="match status" value="1"/>
</dbReference>
<feature type="compositionally biased region" description="Low complexity" evidence="12">
    <location>
        <begin position="338"/>
        <end position="351"/>
    </location>
</feature>
<evidence type="ECO:0000259" key="13">
    <source>
        <dbReference type="PROSITE" id="PS50178"/>
    </source>
</evidence>
<dbReference type="GO" id="GO:0008270">
    <property type="term" value="F:zinc ion binding"/>
    <property type="evidence" value="ECO:0007669"/>
    <property type="project" value="UniProtKB-KW"/>
</dbReference>
<dbReference type="SUPFAM" id="SSF56104">
    <property type="entry name" value="SAICAR synthase-like"/>
    <property type="match status" value="2"/>
</dbReference>
<feature type="region of interest" description="Disordered" evidence="12">
    <location>
        <begin position="2182"/>
        <end position="2246"/>
    </location>
</feature>
<dbReference type="InterPro" id="IPR000306">
    <property type="entry name" value="Znf_FYVE"/>
</dbReference>
<evidence type="ECO:0000256" key="8">
    <source>
        <dbReference type="ARBA" id="ARBA00022840"/>
    </source>
</evidence>
<dbReference type="FunFam" id="3.50.7.10:FF:000007">
    <property type="entry name" value="1-phosphatidylinositol 3-phosphate 5-kinase isoform X1"/>
    <property type="match status" value="1"/>
</dbReference>
<dbReference type="SUPFAM" id="SSF54849">
    <property type="entry name" value="GroEL-intermediate domain like"/>
    <property type="match status" value="1"/>
</dbReference>
<dbReference type="InterPro" id="IPR027409">
    <property type="entry name" value="GroEL-like_apical_dom_sf"/>
</dbReference>
<dbReference type="SMART" id="SM00330">
    <property type="entry name" value="PIPKc"/>
    <property type="match status" value="1"/>
</dbReference>
<feature type="region of interest" description="Disordered" evidence="12">
    <location>
        <begin position="235"/>
        <end position="263"/>
    </location>
</feature>
<keyword evidence="5 9" id="KW-0863">Zinc-finger</keyword>
<evidence type="ECO:0000256" key="6">
    <source>
        <dbReference type="ARBA" id="ARBA00022777"/>
    </source>
</evidence>
<dbReference type="InterPro" id="IPR044769">
    <property type="entry name" value="PIKfyve_PIPKc"/>
</dbReference>
<evidence type="ECO:0000256" key="4">
    <source>
        <dbReference type="ARBA" id="ARBA00022741"/>
    </source>
</evidence>
<evidence type="ECO:0000256" key="9">
    <source>
        <dbReference type="PROSITE-ProRule" id="PRU00091"/>
    </source>
</evidence>
<keyword evidence="11" id="KW-0175">Coiled coil</keyword>
<dbReference type="EC" id="2.7.1.150" evidence="1"/>